<dbReference type="EMBL" id="JACIVC010000061">
    <property type="protein sequence ID" value="MBB1069831.1"/>
    <property type="molecule type" value="Genomic_DNA"/>
</dbReference>
<sequence>MKNIIFNPTKRRVQKINRRIEEIYRPRQKQALMVFTTNIGDHPIYKISLDTFPALGTGISTTMVSEIAPQDITKEQYILLLYELYRHWEKLPFVCRGFTPQQVRWFRKKFGPRVFSEYATVDWWRNIR</sequence>
<dbReference type="Proteomes" id="UP000518316">
    <property type="component" value="Unassembled WGS sequence"/>
</dbReference>
<comment type="caution">
    <text evidence="1">The sequence shown here is derived from an EMBL/GenBank/DDBJ whole genome shotgun (WGS) entry which is preliminary data.</text>
</comment>
<proteinExistence type="predicted"/>
<gene>
    <name evidence="1" type="ORF">H5S40_06670</name>
</gene>
<organism evidence="1 2">
    <name type="scientific">Limosilactobacillus albertensis</name>
    <dbReference type="NCBI Taxonomy" id="2759752"/>
    <lineage>
        <taxon>Bacteria</taxon>
        <taxon>Bacillati</taxon>
        <taxon>Bacillota</taxon>
        <taxon>Bacilli</taxon>
        <taxon>Lactobacillales</taxon>
        <taxon>Lactobacillaceae</taxon>
        <taxon>Limosilactobacillus</taxon>
    </lineage>
</organism>
<evidence type="ECO:0000313" key="1">
    <source>
        <dbReference type="EMBL" id="MBB1069831.1"/>
    </source>
</evidence>
<evidence type="ECO:0000313" key="2">
    <source>
        <dbReference type="Proteomes" id="UP000518316"/>
    </source>
</evidence>
<dbReference type="AlphaFoldDB" id="A0A7W3TSF8"/>
<accession>A0A7W3TSF8</accession>
<keyword evidence="2" id="KW-1185">Reference proteome</keyword>
<protein>
    <submittedName>
        <fullName evidence="1">Uncharacterized protein</fullName>
    </submittedName>
</protein>
<dbReference type="RefSeq" id="WP_182598370.1">
    <property type="nucleotide sequence ID" value="NZ_JACIVC010000061.1"/>
</dbReference>
<reference evidence="1 2" key="1">
    <citation type="submission" date="2020-07" db="EMBL/GenBank/DDBJ databases">
        <title>Description of Limosilactobacillus balticus sp. nov., Limosilactobacillus agrestis sp. nov., Limosilactobacillus albertensis sp. nov., Limosilactobacillus rudii sp. nov., Limosilactobacillus fastidiosus sp. nov., five novel Limosilactobacillus species isolated from the vertebrate gastrointestinal tract, and proposal of 6 subspecies of Limosilactobacillus reuteri adapted to the gastrointestinal tract of specific vertebrate hosts.</title>
        <authorList>
            <person name="Li F."/>
            <person name="Cheng C."/>
            <person name="Zheng J."/>
            <person name="Quevedo R.M."/>
            <person name="Li J."/>
            <person name="Roos S."/>
            <person name="Gaenzle M.G."/>
            <person name="Walter J."/>
        </authorList>
    </citation>
    <scope>NUCLEOTIDE SEQUENCE [LARGE SCALE GENOMIC DNA]</scope>
    <source>
        <strain evidence="1 2">RRLNB_1_1</strain>
    </source>
</reference>
<name>A0A7W3TSF8_9LACO</name>